<gene>
    <name evidence="2" type="ORF">HELGO_WM48623</name>
</gene>
<feature type="transmembrane region" description="Helical" evidence="1">
    <location>
        <begin position="37"/>
        <end position="54"/>
    </location>
</feature>
<keyword evidence="1" id="KW-0472">Membrane</keyword>
<sequence length="117" mass="13621">MDVQTLQVLQFLTHYGLHFLAPGLIAYVFFRKKWKKAWLLMALTILVDLDHLLADPIFDPSRCSIGFHPLHTWPAMLVYAVMLCFPKTRIVGLGLLFHMLTDYQDCIWNAYIRSLVL</sequence>
<keyword evidence="1" id="KW-1133">Transmembrane helix</keyword>
<evidence type="ECO:0008006" key="3">
    <source>
        <dbReference type="Google" id="ProtNLM"/>
    </source>
</evidence>
<keyword evidence="1" id="KW-0812">Transmembrane</keyword>
<proteinExistence type="predicted"/>
<feature type="transmembrane region" description="Helical" evidence="1">
    <location>
        <begin position="12"/>
        <end position="30"/>
    </location>
</feature>
<reference evidence="2" key="1">
    <citation type="submission" date="2020-01" db="EMBL/GenBank/DDBJ databases">
        <authorList>
            <person name="Meier V. D."/>
            <person name="Meier V D."/>
        </authorList>
    </citation>
    <scope>NUCLEOTIDE SEQUENCE</scope>
    <source>
        <strain evidence="2">HLG_WM_MAG_10</strain>
    </source>
</reference>
<protein>
    <recommendedName>
        <fullName evidence="3">Transmembrane protein</fullName>
    </recommendedName>
</protein>
<dbReference type="EMBL" id="CACVAQ010000346">
    <property type="protein sequence ID" value="CAA6824536.1"/>
    <property type="molecule type" value="Genomic_DNA"/>
</dbReference>
<accession>A0A6S6UA81</accession>
<evidence type="ECO:0000313" key="2">
    <source>
        <dbReference type="EMBL" id="CAA6824536.1"/>
    </source>
</evidence>
<evidence type="ECO:0000256" key="1">
    <source>
        <dbReference type="SAM" id="Phobius"/>
    </source>
</evidence>
<feature type="transmembrane region" description="Helical" evidence="1">
    <location>
        <begin position="66"/>
        <end position="85"/>
    </location>
</feature>
<organism evidence="2">
    <name type="scientific">uncultured Aureispira sp</name>
    <dbReference type="NCBI Taxonomy" id="1331704"/>
    <lineage>
        <taxon>Bacteria</taxon>
        <taxon>Pseudomonadati</taxon>
        <taxon>Bacteroidota</taxon>
        <taxon>Saprospiria</taxon>
        <taxon>Saprospirales</taxon>
        <taxon>Saprospiraceae</taxon>
        <taxon>Aureispira</taxon>
        <taxon>environmental samples</taxon>
    </lineage>
</organism>
<dbReference type="InterPro" id="IPR046125">
    <property type="entry name" value="DUF6122"/>
</dbReference>
<dbReference type="Pfam" id="PF19617">
    <property type="entry name" value="DUF6122"/>
    <property type="match status" value="1"/>
</dbReference>
<name>A0A6S6UA81_9BACT</name>
<dbReference type="AlphaFoldDB" id="A0A6S6UA81"/>